<organism evidence="1 2">
    <name type="scientific">Salmonella enterica subsp. enterica serovar Poona</name>
    <dbReference type="NCBI Taxonomy" id="436295"/>
    <lineage>
        <taxon>Bacteria</taxon>
        <taxon>Pseudomonadati</taxon>
        <taxon>Pseudomonadota</taxon>
        <taxon>Gammaproteobacteria</taxon>
        <taxon>Enterobacterales</taxon>
        <taxon>Enterobacteriaceae</taxon>
        <taxon>Salmonella</taxon>
    </lineage>
</organism>
<protein>
    <submittedName>
        <fullName evidence="1">XRE family transcriptional regulator</fullName>
    </submittedName>
</protein>
<accession>A0A4Z0LU67</accession>
<gene>
    <name evidence="1" type="ORF">C9F07_15480</name>
</gene>
<dbReference type="AlphaFoldDB" id="A0A4Z0LU67"/>
<keyword evidence="2" id="KW-1185">Reference proteome</keyword>
<sequence length="38" mass="4117">MTKKVNLSTTAGADVSTINEAVSQRLKQGPTQQKRSLE</sequence>
<proteinExistence type="predicted"/>
<dbReference type="Proteomes" id="UP000298196">
    <property type="component" value="Unassembled WGS sequence"/>
</dbReference>
<name>A0A4Z0LU67_SALET</name>
<feature type="non-terminal residue" evidence="1">
    <location>
        <position position="38"/>
    </location>
</feature>
<comment type="caution">
    <text evidence="1">The sequence shown here is derived from an EMBL/GenBank/DDBJ whole genome shotgun (WGS) entry which is preliminary data.</text>
</comment>
<reference evidence="1 2" key="1">
    <citation type="submission" date="2018-03" db="EMBL/GenBank/DDBJ databases">
        <title>Non-Typhoidal Salmonella genome sequencing and assembly.</title>
        <authorList>
            <person name="Matchawe C."/>
        </authorList>
    </citation>
    <scope>NUCLEOTIDE SEQUENCE [LARGE SCALE GENOMIC DNA]</scope>
    <source>
        <strain evidence="1 2">22sa</strain>
    </source>
</reference>
<evidence type="ECO:0000313" key="2">
    <source>
        <dbReference type="Proteomes" id="UP000298196"/>
    </source>
</evidence>
<dbReference type="EMBL" id="PYKI01001623">
    <property type="protein sequence ID" value="TGD70636.1"/>
    <property type="molecule type" value="Genomic_DNA"/>
</dbReference>
<evidence type="ECO:0000313" key="1">
    <source>
        <dbReference type="EMBL" id="TGD70636.1"/>
    </source>
</evidence>